<keyword evidence="1" id="KW-0472">Membrane</keyword>
<comment type="caution">
    <text evidence="2">The sequence shown here is derived from an EMBL/GenBank/DDBJ whole genome shotgun (WGS) entry which is preliminary data.</text>
</comment>
<dbReference type="EMBL" id="PVNK01000125">
    <property type="protein sequence ID" value="PRQ02272.1"/>
    <property type="molecule type" value="Genomic_DNA"/>
</dbReference>
<evidence type="ECO:0000313" key="2">
    <source>
        <dbReference type="EMBL" id="PRQ02272.1"/>
    </source>
</evidence>
<accession>A0A2S9YB37</accession>
<keyword evidence="1" id="KW-0812">Transmembrane</keyword>
<name>A0A2S9YB37_9BACT</name>
<evidence type="ECO:0000313" key="3">
    <source>
        <dbReference type="Proteomes" id="UP000237968"/>
    </source>
</evidence>
<gene>
    <name evidence="2" type="ORF">ENSA5_25080</name>
</gene>
<keyword evidence="1" id="KW-1133">Transmembrane helix</keyword>
<reference evidence="2 3" key="1">
    <citation type="submission" date="2018-03" db="EMBL/GenBank/DDBJ databases">
        <title>Draft Genome Sequences of the Obligatory Marine Myxobacteria Enhygromyxa salina SWB005.</title>
        <authorList>
            <person name="Poehlein A."/>
            <person name="Moghaddam J.A."/>
            <person name="Harms H."/>
            <person name="Alanjari M."/>
            <person name="Koenig G.M."/>
            <person name="Daniel R."/>
            <person name="Schaeberle T.F."/>
        </authorList>
    </citation>
    <scope>NUCLEOTIDE SEQUENCE [LARGE SCALE GENOMIC DNA]</scope>
    <source>
        <strain evidence="2 3">SWB005</strain>
    </source>
</reference>
<protein>
    <submittedName>
        <fullName evidence="2">Uncharacterized protein</fullName>
    </submittedName>
</protein>
<evidence type="ECO:0000256" key="1">
    <source>
        <dbReference type="SAM" id="Phobius"/>
    </source>
</evidence>
<sequence>MFDLLSATVTLRLFGPLLVGVFLAISLFVLGRLVATRKIAHALDTDDFDDPGIPRLVTPDADVPGSIEHVPTREFVRARDSKRQVA</sequence>
<feature type="transmembrane region" description="Helical" evidence="1">
    <location>
        <begin position="13"/>
        <end position="35"/>
    </location>
</feature>
<keyword evidence="3" id="KW-1185">Reference proteome</keyword>
<dbReference type="AlphaFoldDB" id="A0A2S9YB37"/>
<dbReference type="RefSeq" id="WP_146155622.1">
    <property type="nucleotide sequence ID" value="NZ_PVNK01000125.1"/>
</dbReference>
<organism evidence="2 3">
    <name type="scientific">Enhygromyxa salina</name>
    <dbReference type="NCBI Taxonomy" id="215803"/>
    <lineage>
        <taxon>Bacteria</taxon>
        <taxon>Pseudomonadati</taxon>
        <taxon>Myxococcota</taxon>
        <taxon>Polyangia</taxon>
        <taxon>Nannocystales</taxon>
        <taxon>Nannocystaceae</taxon>
        <taxon>Enhygromyxa</taxon>
    </lineage>
</organism>
<proteinExistence type="predicted"/>
<dbReference type="Proteomes" id="UP000237968">
    <property type="component" value="Unassembled WGS sequence"/>
</dbReference>